<dbReference type="RefSeq" id="WP_074068806.1">
    <property type="nucleotide sequence ID" value="NZ_CP017101.1"/>
</dbReference>
<dbReference type="AlphaFoldDB" id="A0A1L5NJN6"/>
<dbReference type="EMBL" id="CP017101">
    <property type="protein sequence ID" value="APO68074.1"/>
    <property type="molecule type" value="Genomic_DNA"/>
</dbReference>
<protein>
    <submittedName>
        <fullName evidence="2">Uncharacterized protein</fullName>
    </submittedName>
</protein>
<keyword evidence="1" id="KW-0732">Signal</keyword>
<sequence length="110" mass="12114">MRMLLAGIMIVLATPAHAHQAPSGFTYEPFCCNGDGKSGDCQRISSKTVRPGDGGYIVTLLPGDHRLVTRKHVFSIPQAETRESPDDAYHLCLFPSENRVRCFFAPAMSF</sequence>
<dbReference type="Proteomes" id="UP000184749">
    <property type="component" value="Chromosome"/>
</dbReference>
<dbReference type="OrthoDB" id="7871245at2"/>
<evidence type="ECO:0000313" key="2">
    <source>
        <dbReference type="EMBL" id="APO68074.1"/>
    </source>
</evidence>
<feature type="signal peptide" evidence="1">
    <location>
        <begin position="1"/>
        <end position="18"/>
    </location>
</feature>
<evidence type="ECO:0000256" key="1">
    <source>
        <dbReference type="SAM" id="SignalP"/>
    </source>
</evidence>
<evidence type="ECO:0000313" key="3">
    <source>
        <dbReference type="Proteomes" id="UP000184749"/>
    </source>
</evidence>
<accession>A0A1L5NJN6</accession>
<proteinExistence type="predicted"/>
<feature type="chain" id="PRO_5009862565" evidence="1">
    <location>
        <begin position="19"/>
        <end position="110"/>
    </location>
</feature>
<reference evidence="2 3" key="1">
    <citation type="submission" date="2016-09" db="EMBL/GenBank/DDBJ databases">
        <title>The complete genome sequences of Rhizobium gallicum, symbiovars gallicum and phaseoli, symbionts associated to common bean (Phaseolus vulgaris).</title>
        <authorList>
            <person name="Bustos P."/>
            <person name="Santamaria R.I."/>
            <person name="Perez-Carrascal O.M."/>
            <person name="Juarez S."/>
            <person name="Lozano L."/>
            <person name="Martinez-Flores I."/>
            <person name="Martinez-Romero E."/>
            <person name="Cevallos M."/>
            <person name="Romero D."/>
            <person name="Davila G."/>
            <person name="Gonzalez V."/>
        </authorList>
    </citation>
    <scope>NUCLEOTIDE SEQUENCE [LARGE SCALE GENOMIC DNA]</scope>
    <source>
        <strain evidence="2 3">IE4872</strain>
    </source>
</reference>
<organism evidence="2 3">
    <name type="scientific">Rhizobium gallicum</name>
    <dbReference type="NCBI Taxonomy" id="56730"/>
    <lineage>
        <taxon>Bacteria</taxon>
        <taxon>Pseudomonadati</taxon>
        <taxon>Pseudomonadota</taxon>
        <taxon>Alphaproteobacteria</taxon>
        <taxon>Hyphomicrobiales</taxon>
        <taxon>Rhizobiaceae</taxon>
        <taxon>Rhizobium/Agrobacterium group</taxon>
        <taxon>Rhizobium</taxon>
    </lineage>
</organism>
<gene>
    <name evidence="2" type="ORF">IE4872_CH02464</name>
</gene>
<dbReference type="STRING" id="56730.IE4872_CH02464"/>
<name>A0A1L5NJN6_9HYPH</name>